<feature type="transmembrane region" description="Helical" evidence="2">
    <location>
        <begin position="628"/>
        <end position="656"/>
    </location>
</feature>
<evidence type="ECO:0000313" key="4">
    <source>
        <dbReference type="EMBL" id="KAK0556673.1"/>
    </source>
</evidence>
<feature type="compositionally biased region" description="Polar residues" evidence="1">
    <location>
        <begin position="1152"/>
        <end position="1165"/>
    </location>
</feature>
<keyword evidence="2" id="KW-1133">Transmembrane helix</keyword>
<dbReference type="GO" id="GO:0016287">
    <property type="term" value="F:glycerone-phosphate O-acyltransferase activity"/>
    <property type="evidence" value="ECO:0007669"/>
    <property type="project" value="TreeGrafter"/>
</dbReference>
<feature type="region of interest" description="Disordered" evidence="1">
    <location>
        <begin position="826"/>
        <end position="862"/>
    </location>
</feature>
<evidence type="ECO:0000313" key="5">
    <source>
        <dbReference type="Proteomes" id="UP001176517"/>
    </source>
</evidence>
<feature type="compositionally biased region" description="Polar residues" evidence="1">
    <location>
        <begin position="47"/>
        <end position="57"/>
    </location>
</feature>
<dbReference type="SMART" id="SM00563">
    <property type="entry name" value="PlsC"/>
    <property type="match status" value="1"/>
</dbReference>
<feature type="compositionally biased region" description="Low complexity" evidence="1">
    <location>
        <begin position="1028"/>
        <end position="1050"/>
    </location>
</feature>
<evidence type="ECO:0000259" key="3">
    <source>
        <dbReference type="SMART" id="SM00563"/>
    </source>
</evidence>
<dbReference type="Pfam" id="PF01553">
    <property type="entry name" value="Acyltransferase"/>
    <property type="match status" value="1"/>
</dbReference>
<evidence type="ECO:0000256" key="1">
    <source>
        <dbReference type="SAM" id="MobiDB-lite"/>
    </source>
</evidence>
<dbReference type="EMBL" id="JAPDMZ010000012">
    <property type="protein sequence ID" value="KAK0556673.1"/>
    <property type="molecule type" value="Genomic_DNA"/>
</dbReference>
<dbReference type="GO" id="GO:0008654">
    <property type="term" value="P:phospholipid biosynthetic process"/>
    <property type="evidence" value="ECO:0007669"/>
    <property type="project" value="TreeGrafter"/>
</dbReference>
<feature type="region of interest" description="Disordered" evidence="1">
    <location>
        <begin position="905"/>
        <end position="1165"/>
    </location>
</feature>
<accession>A0AAN6JTY3</accession>
<evidence type="ECO:0000256" key="2">
    <source>
        <dbReference type="SAM" id="Phobius"/>
    </source>
</evidence>
<feature type="compositionally biased region" description="Basic and acidic residues" evidence="1">
    <location>
        <begin position="1177"/>
        <end position="1194"/>
    </location>
</feature>
<feature type="transmembrane region" description="Helical" evidence="2">
    <location>
        <begin position="686"/>
        <end position="708"/>
    </location>
</feature>
<name>A0AAN6JTY3_9BASI</name>
<dbReference type="PANTHER" id="PTHR31605:SF0">
    <property type="entry name" value="GLYCEROL-3-PHOSPHATE O-ACYLTRANSFERASE 1"/>
    <property type="match status" value="1"/>
</dbReference>
<dbReference type="InterPro" id="IPR052744">
    <property type="entry name" value="GPAT/DAPAT"/>
</dbReference>
<feature type="compositionally biased region" description="Basic residues" evidence="1">
    <location>
        <begin position="915"/>
        <end position="927"/>
    </location>
</feature>
<sequence>MPDDESAPSLSSSSDSHHPFEEGSSTTVSPPSSSSVPSRSPTPRAVASNTALYQTQAAVDPEAPSALVHFPQRPTQTSRVLSNHAFEPPRPPPLDLPSRGPVLPQVNQDPKGEDPNPATTPRPAALNAKPLARTTAYPPAARPPRHPWGKETDSRRLRKTLKSLYRLLRSLPLPLHRLIPKFLARAISRVLSHRYVRRMPTDIAFDVALFFWTCIVSIFFRVVQARGSWRIPKNKEGPVIFVAAPHHNQFLDPLLLASAVRRASGRRVAFLIAEKSIKRKFIGAAARIMQSIPVARAADSAKPGSGLVTLHPEDDTILIGLNSRFTKDFMPKGQIQLPKFTGYASAEIVEIISDTEVRIKKPFTNDKAKSALKGEVPPLAPPANGGRITEKARAAAKNDAKDVGEWDGKKGCKYKALPFIDQTMMYASVYERLAEGGSLGIFPEGGSHDRTDLLPLKAGVVIMALGAMAENPGLQVRIVPVGMHYFHADKFRSRAVIEFGAPMEVPQDSVASFKEGGEGKRKAVGQCMDLVFDGLKSVTVRAPDYETLMFIQAGRRLYTPSGTHTSLGQVVELNRRFIMGYNKFKDEPRVVELKHSVTKYNKMLQAYGLRDHQVERAHRAGWRTLGLLFYRIGLLCIWSALALPGVVLNAPIFILAKIISRRKAKEALAASQVKIQGRDVLATWKVLVSLGVTPVLYTFYAAMATWYARRQGWITTWRSALAYPLYTYIILPLMSYSALKVGENSIDIYKSLPPLVVSLIPGNHKAIKRIQETRTQLATNLHKLIDELAPQIFDDFENSRMLHPAISSGPRPLGIRRDTSASSLNAVAQGDGKVRPAIQPAASYTDTDTETGTETETETEAEEGLSAYVFGGHQKSGAKGGNQSADVFSRPLAWADDKIFGWGRNKTAAADRPSRTRSRRKAGKRPTRKESAEVEPLLEKQRDSSVKAPLPEQDEEDAEDVYGSAEEGDEDEDDSLDVEEEQEEGDYEAVFRMLAPGNILAAVNKSTRGKGRDEGDPSPARRRRSRSRSQSGAAAARRAAGSSTGADDSSFGPGEMSFAEKRNRSSDSLATLGGSRRGVRSPGWMTPTEANTSRSNPPAAMSPITRTTALPDPDAPGGEGMTRHRTVSSAGRRSRTHSLREAVGHDQLKEANVTSAAGDSHSPNSLLFADAARKLEAEVRKRDASPEDKRKVRPELAAMKSAEATPRGTGSPFFGPGSDGAKRSEQ</sequence>
<dbReference type="Proteomes" id="UP001176517">
    <property type="component" value="Unassembled WGS sequence"/>
</dbReference>
<organism evidence="4 5">
    <name type="scientific">Tilletia horrida</name>
    <dbReference type="NCBI Taxonomy" id="155126"/>
    <lineage>
        <taxon>Eukaryota</taxon>
        <taxon>Fungi</taxon>
        <taxon>Dikarya</taxon>
        <taxon>Basidiomycota</taxon>
        <taxon>Ustilaginomycotina</taxon>
        <taxon>Exobasidiomycetes</taxon>
        <taxon>Tilletiales</taxon>
        <taxon>Tilletiaceae</taxon>
        <taxon>Tilletia</taxon>
    </lineage>
</organism>
<keyword evidence="2" id="KW-0812">Transmembrane</keyword>
<feature type="region of interest" description="Disordered" evidence="1">
    <location>
        <begin position="1"/>
        <end position="152"/>
    </location>
</feature>
<comment type="caution">
    <text evidence="4">The sequence shown here is derived from an EMBL/GenBank/DDBJ whole genome shotgun (WGS) entry which is preliminary data.</text>
</comment>
<feature type="domain" description="Phospholipid/glycerol acyltransferase" evidence="3">
    <location>
        <begin position="240"/>
        <end position="486"/>
    </location>
</feature>
<dbReference type="GO" id="GO:0004366">
    <property type="term" value="F:glycerol-3-phosphate O-acyltransferase activity"/>
    <property type="evidence" value="ECO:0007669"/>
    <property type="project" value="TreeGrafter"/>
</dbReference>
<dbReference type="AlphaFoldDB" id="A0AAN6JTY3"/>
<feature type="compositionally biased region" description="Acidic residues" evidence="1">
    <location>
        <begin position="847"/>
        <end position="862"/>
    </location>
</feature>
<dbReference type="InterPro" id="IPR002123">
    <property type="entry name" value="Plipid/glycerol_acylTrfase"/>
</dbReference>
<feature type="compositionally biased region" description="Low complexity" evidence="1">
    <location>
        <begin position="22"/>
        <end position="44"/>
    </location>
</feature>
<keyword evidence="4" id="KW-0808">Transferase</keyword>
<feature type="compositionally biased region" description="Acidic residues" evidence="1">
    <location>
        <begin position="952"/>
        <end position="987"/>
    </location>
</feature>
<keyword evidence="4" id="KW-0012">Acyltransferase</keyword>
<feature type="compositionally biased region" description="Basic and acidic residues" evidence="1">
    <location>
        <begin position="1138"/>
        <end position="1149"/>
    </location>
</feature>
<keyword evidence="5" id="KW-1185">Reference proteome</keyword>
<proteinExistence type="predicted"/>
<reference evidence="4" key="1">
    <citation type="journal article" date="2023" name="PhytoFront">
        <title>Draft Genome Resources of Seven Strains of Tilletia horrida, Causal Agent of Kernel Smut of Rice.</title>
        <authorList>
            <person name="Khanal S."/>
            <person name="Antony Babu S."/>
            <person name="Zhou X.G."/>
        </authorList>
    </citation>
    <scope>NUCLEOTIDE SEQUENCE</scope>
    <source>
        <strain evidence="4">TX6</strain>
    </source>
</reference>
<feature type="region of interest" description="Disordered" evidence="1">
    <location>
        <begin position="1177"/>
        <end position="1226"/>
    </location>
</feature>
<protein>
    <submittedName>
        <fullName evidence="4">Glycerol-3-phosphate/dihydroxyacetone phosphate acyltransferase</fullName>
    </submittedName>
</protein>
<keyword evidence="2" id="KW-0472">Membrane</keyword>
<gene>
    <name evidence="4" type="primary">SCT1</name>
    <name evidence="4" type="ORF">OC846_000992</name>
</gene>
<feature type="compositionally biased region" description="Basic and acidic residues" evidence="1">
    <location>
        <begin position="928"/>
        <end position="945"/>
    </location>
</feature>
<dbReference type="SUPFAM" id="SSF69593">
    <property type="entry name" value="Glycerol-3-phosphate (1)-acyltransferase"/>
    <property type="match status" value="2"/>
</dbReference>
<dbReference type="PANTHER" id="PTHR31605">
    <property type="entry name" value="GLYCEROL-3-PHOSPHATE O-ACYLTRANSFERASE 1"/>
    <property type="match status" value="1"/>
</dbReference>